<reference evidence="1 2" key="1">
    <citation type="submission" date="2016-07" db="EMBL/GenBank/DDBJ databases">
        <title>Genome analysis of Sphingobacterium siyangense T12B17.</title>
        <authorList>
            <person name="Xu D."/>
            <person name="Su Y."/>
            <person name="Zheng S."/>
        </authorList>
    </citation>
    <scope>NUCLEOTIDE SEQUENCE [LARGE SCALE GENOMIC DNA]</scope>
    <source>
        <strain evidence="1 2">T12B17</strain>
    </source>
</reference>
<keyword evidence="2" id="KW-1185">Reference proteome</keyword>
<evidence type="ECO:0000313" key="1">
    <source>
        <dbReference type="EMBL" id="RKF37097.1"/>
    </source>
</evidence>
<dbReference type="Proteomes" id="UP000286402">
    <property type="component" value="Unassembled WGS sequence"/>
</dbReference>
<dbReference type="AlphaFoldDB" id="A0A420FVU6"/>
<protein>
    <submittedName>
        <fullName evidence="1">Uncharacterized protein</fullName>
    </submittedName>
</protein>
<evidence type="ECO:0000313" key="2">
    <source>
        <dbReference type="Proteomes" id="UP000286402"/>
    </source>
</evidence>
<comment type="caution">
    <text evidence="1">The sequence shown here is derived from an EMBL/GenBank/DDBJ whole genome shotgun (WGS) entry which is preliminary data.</text>
</comment>
<accession>A0A420FVU6</accession>
<dbReference type="EMBL" id="MCAQ01000012">
    <property type="protein sequence ID" value="RKF37097.1"/>
    <property type="molecule type" value="Genomic_DNA"/>
</dbReference>
<proteinExistence type="predicted"/>
<name>A0A420FVU6_9SPHI</name>
<gene>
    <name evidence="1" type="ORF">BCY89_05445</name>
</gene>
<sequence length="61" mass="6766">MNLFVGLINLKLSQLALAVHTFSMYQYTSHLAPMHIAPIIKKNNEKKSISLGISLVLPCTI</sequence>
<organism evidence="1 2">
    <name type="scientific">Sphingobacterium siyangense</name>
    <dbReference type="NCBI Taxonomy" id="459529"/>
    <lineage>
        <taxon>Bacteria</taxon>
        <taxon>Pseudomonadati</taxon>
        <taxon>Bacteroidota</taxon>
        <taxon>Sphingobacteriia</taxon>
        <taxon>Sphingobacteriales</taxon>
        <taxon>Sphingobacteriaceae</taxon>
        <taxon>Sphingobacterium</taxon>
    </lineage>
</organism>